<dbReference type="EMBL" id="LGRX02012672">
    <property type="protein sequence ID" value="KAK3267002.1"/>
    <property type="molecule type" value="Genomic_DNA"/>
</dbReference>
<reference evidence="2 3" key="1">
    <citation type="journal article" date="2015" name="Genome Biol. Evol.">
        <title>Comparative Genomics of a Bacterivorous Green Alga Reveals Evolutionary Causalities and Consequences of Phago-Mixotrophic Mode of Nutrition.</title>
        <authorList>
            <person name="Burns J.A."/>
            <person name="Paasch A."/>
            <person name="Narechania A."/>
            <person name="Kim E."/>
        </authorList>
    </citation>
    <scope>NUCLEOTIDE SEQUENCE [LARGE SCALE GENOMIC DNA]</scope>
    <source>
        <strain evidence="2 3">PLY_AMNH</strain>
    </source>
</reference>
<keyword evidence="3" id="KW-1185">Reference proteome</keyword>
<feature type="compositionally biased region" description="Basic and acidic residues" evidence="1">
    <location>
        <begin position="107"/>
        <end position="132"/>
    </location>
</feature>
<organism evidence="2 3">
    <name type="scientific">Cymbomonas tetramitiformis</name>
    <dbReference type="NCBI Taxonomy" id="36881"/>
    <lineage>
        <taxon>Eukaryota</taxon>
        <taxon>Viridiplantae</taxon>
        <taxon>Chlorophyta</taxon>
        <taxon>Pyramimonadophyceae</taxon>
        <taxon>Pyramimonadales</taxon>
        <taxon>Pyramimonadaceae</taxon>
        <taxon>Cymbomonas</taxon>
    </lineage>
</organism>
<gene>
    <name evidence="2" type="ORF">CYMTET_24407</name>
</gene>
<comment type="caution">
    <text evidence="2">The sequence shown here is derived from an EMBL/GenBank/DDBJ whole genome shotgun (WGS) entry which is preliminary data.</text>
</comment>
<dbReference type="Proteomes" id="UP001190700">
    <property type="component" value="Unassembled WGS sequence"/>
</dbReference>
<evidence type="ECO:0000313" key="3">
    <source>
        <dbReference type="Proteomes" id="UP001190700"/>
    </source>
</evidence>
<name>A0AAE0L036_9CHLO</name>
<dbReference type="AlphaFoldDB" id="A0AAE0L036"/>
<accession>A0AAE0L036</accession>
<protein>
    <submittedName>
        <fullName evidence="2">Uncharacterized protein</fullName>
    </submittedName>
</protein>
<feature type="region of interest" description="Disordered" evidence="1">
    <location>
        <begin position="53"/>
        <end position="132"/>
    </location>
</feature>
<proteinExistence type="predicted"/>
<evidence type="ECO:0000313" key="2">
    <source>
        <dbReference type="EMBL" id="KAK3267002.1"/>
    </source>
</evidence>
<evidence type="ECO:0000256" key="1">
    <source>
        <dbReference type="SAM" id="MobiDB-lite"/>
    </source>
</evidence>
<sequence length="132" mass="14601">MYGSAAVVTPGAWQHIVVGANGGLWRWERRMRQGWVLEDATKAKACLMQCFDSEDLPDGRSVSPYRGIPYHGRPERPKSPDPEPEHDSTSPAYPPSSPAYSPNSPAHDSDSLDDKYDKNAIDGNDDRPTAYL</sequence>
<feature type="compositionally biased region" description="Basic and acidic residues" evidence="1">
    <location>
        <begin position="72"/>
        <end position="88"/>
    </location>
</feature>